<reference evidence="1 2" key="1">
    <citation type="submission" date="2023-04" db="EMBL/GenBank/DDBJ databases">
        <title>Genome of Basidiobolus ranarum AG-B5.</title>
        <authorList>
            <person name="Stajich J.E."/>
            <person name="Carter-House D."/>
            <person name="Gryganskyi A."/>
        </authorList>
    </citation>
    <scope>NUCLEOTIDE SEQUENCE [LARGE SCALE GENOMIC DNA]</scope>
    <source>
        <strain evidence="1 2">AG-B5</strain>
    </source>
</reference>
<comment type="caution">
    <text evidence="1">The sequence shown here is derived from an EMBL/GenBank/DDBJ whole genome shotgun (WGS) entry which is preliminary data.</text>
</comment>
<dbReference type="EMBL" id="JASJQH010006990">
    <property type="protein sequence ID" value="KAK9721146.1"/>
    <property type="molecule type" value="Genomic_DNA"/>
</dbReference>
<proteinExistence type="predicted"/>
<evidence type="ECO:0008006" key="3">
    <source>
        <dbReference type="Google" id="ProtNLM"/>
    </source>
</evidence>
<gene>
    <name evidence="1" type="ORF">K7432_003674</name>
</gene>
<dbReference type="CDD" id="cd20557">
    <property type="entry name" value="CYCLIN_ScPCL1-like"/>
    <property type="match status" value="1"/>
</dbReference>
<accession>A0ABR2W5W3</accession>
<dbReference type="SUPFAM" id="SSF47954">
    <property type="entry name" value="Cyclin-like"/>
    <property type="match status" value="1"/>
</dbReference>
<dbReference type="Pfam" id="PF08613">
    <property type="entry name" value="Cyclin"/>
    <property type="match status" value="1"/>
</dbReference>
<dbReference type="PANTHER" id="PTHR15615">
    <property type="match status" value="1"/>
</dbReference>
<organism evidence="1 2">
    <name type="scientific">Basidiobolus ranarum</name>
    <dbReference type="NCBI Taxonomy" id="34480"/>
    <lineage>
        <taxon>Eukaryota</taxon>
        <taxon>Fungi</taxon>
        <taxon>Fungi incertae sedis</taxon>
        <taxon>Zoopagomycota</taxon>
        <taxon>Entomophthoromycotina</taxon>
        <taxon>Basidiobolomycetes</taxon>
        <taxon>Basidiobolales</taxon>
        <taxon>Basidiobolaceae</taxon>
        <taxon>Basidiobolus</taxon>
    </lineage>
</organism>
<dbReference type="Gene3D" id="1.10.472.10">
    <property type="entry name" value="Cyclin-like"/>
    <property type="match status" value="1"/>
</dbReference>
<name>A0ABR2W5W3_9FUNG</name>
<dbReference type="InterPro" id="IPR013922">
    <property type="entry name" value="Cyclin_PHO80-like"/>
</dbReference>
<dbReference type="PANTHER" id="PTHR15615:SF108">
    <property type="entry name" value="PROTEIN CNPPD1"/>
    <property type="match status" value="1"/>
</dbReference>
<sequence>MFDNNVIVATQHVIDHYFTSKSKDTFNHPGHYTKEAILSSKSIPQTVLTKSSPNLESQIKAHIISITSNTVNHLFECAEPNSANPFVPDELPKLDAFIARVFRRSNLPLNNLLTSLLYLVRLKEYHPSCKGTLGSGHRLFLAALMMANKYLHDGAYHNKTWFKIVDGFYELQDLNQMESEFLSLLKFELVVKKEEWVEFIDIMDGKLTRSWARKGIQGPSGYLFRQMTSQKTAHMNQLI</sequence>
<dbReference type="Proteomes" id="UP001479436">
    <property type="component" value="Unassembled WGS sequence"/>
</dbReference>
<keyword evidence="2" id="KW-1185">Reference proteome</keyword>
<dbReference type="InterPro" id="IPR036915">
    <property type="entry name" value="Cyclin-like_sf"/>
</dbReference>
<protein>
    <recommendedName>
        <fullName evidence="3">Cyclin N-terminal domain-containing protein</fullName>
    </recommendedName>
</protein>
<evidence type="ECO:0000313" key="2">
    <source>
        <dbReference type="Proteomes" id="UP001479436"/>
    </source>
</evidence>
<evidence type="ECO:0000313" key="1">
    <source>
        <dbReference type="EMBL" id="KAK9721146.1"/>
    </source>
</evidence>